<dbReference type="InterPro" id="IPR027417">
    <property type="entry name" value="P-loop_NTPase"/>
</dbReference>
<dbReference type="Pfam" id="PF13558">
    <property type="entry name" value="SbcC_Walker_B"/>
    <property type="match status" value="1"/>
</dbReference>
<evidence type="ECO:0000313" key="8">
    <source>
        <dbReference type="Proteomes" id="UP000282454"/>
    </source>
</evidence>
<evidence type="ECO:0000256" key="4">
    <source>
        <dbReference type="SAM" id="Coils"/>
    </source>
</evidence>
<feature type="compositionally biased region" description="Basic and acidic residues" evidence="5">
    <location>
        <begin position="481"/>
        <end position="496"/>
    </location>
</feature>
<keyword evidence="8" id="KW-1185">Reference proteome</keyword>
<keyword evidence="6" id="KW-0472">Membrane</keyword>
<feature type="compositionally biased region" description="Basic and acidic residues" evidence="5">
    <location>
        <begin position="990"/>
        <end position="1001"/>
    </location>
</feature>
<proteinExistence type="inferred from homology"/>
<evidence type="ECO:0000313" key="7">
    <source>
        <dbReference type="EMBL" id="RLK54719.1"/>
    </source>
</evidence>
<dbReference type="EMBL" id="RCDD01000006">
    <property type="protein sequence ID" value="RLK54719.1"/>
    <property type="molecule type" value="Genomic_DNA"/>
</dbReference>
<dbReference type="PANTHER" id="PTHR32114">
    <property type="entry name" value="ABC TRANSPORTER ABCH.3"/>
    <property type="match status" value="1"/>
</dbReference>
<protein>
    <recommendedName>
        <fullName evidence="3">Nuclease SbcCD subunit C</fullName>
    </recommendedName>
</protein>
<keyword evidence="7" id="KW-0378">Hydrolase</keyword>
<keyword evidence="4" id="KW-0175">Coiled coil</keyword>
<evidence type="ECO:0000256" key="2">
    <source>
        <dbReference type="ARBA" id="ARBA00011322"/>
    </source>
</evidence>
<feature type="region of interest" description="Disordered" evidence="5">
    <location>
        <begin position="595"/>
        <end position="616"/>
    </location>
</feature>
<keyword evidence="7" id="KW-0269">Exonuclease</keyword>
<accession>A0A421AY66</accession>
<evidence type="ECO:0000256" key="5">
    <source>
        <dbReference type="SAM" id="MobiDB-lite"/>
    </source>
</evidence>
<feature type="transmembrane region" description="Helical" evidence="6">
    <location>
        <begin position="1420"/>
        <end position="1442"/>
    </location>
</feature>
<feature type="region of interest" description="Disordered" evidence="5">
    <location>
        <begin position="982"/>
        <end position="1001"/>
    </location>
</feature>
<comment type="similarity">
    <text evidence="1">Belongs to the SMC family. SbcC subfamily.</text>
</comment>
<dbReference type="PANTHER" id="PTHR32114:SF2">
    <property type="entry name" value="ABC TRANSPORTER ABCH.3"/>
    <property type="match status" value="1"/>
</dbReference>
<dbReference type="Proteomes" id="UP000282454">
    <property type="component" value="Unassembled WGS sequence"/>
</dbReference>
<sequence>MTEQDRVEQAANGVGPLAGDAAGVGAVGIRAVGVDAAGVDPVGVDAADVEGLVVDRAPEVGRWRLHRGGIVNIWQYREQTFDFSGGRAIFQGTNGSGKSRTLELLLPLCLDGDLRYLGSKGAGTVSIRRLMLDDYDGGPNRIGYAWIELHRTTAKGADEYLTCGIGVKASATSQQISDSWRFVTPSRVGTHFQLASADRVPLGPAALREVIGADRVYDEAAFRAKVAETVYGVPGGRYGDLLHLQRTLRNPDIGLKVQDGQLEQILTDALPPLDAGVVEQLATSFEDLESIRENIGRLGAADTAMSAFLATYSGYALGALHAAGGRAQAATKTLDSAHGEIRKLEQRLVVDAEKHAEAEERVRVLEERDLELENSIDSLKSLPAYQGLRDLQDREKLVERTREAAGAALDNAGVQRNHADRAVETVLTVLRRLGGDIEDAAELALSTSDAVAAAGLDPALCPSVPSAPEPVPGTETGQVRAKPDPEAEPLAIERRTPPPVAPDELSAVLAEAAGRAGDLASVVAQRAALAMSLHDRAMSLDADRQELDKLQAKARDAQIEATESAGWRNEARQRFTVAAEVWREKTTAWITAGPFADDHAARPPRPPAADAVLTGPESTRQARDAARKWAAPHLTGLRQRVAAARQSVDDLIGRVKSAERRLIELRKGVDAAPPGLVEQGPGAPFYRLVDFAGLTDTERAGLEAALQGSGLLTAWVRPDGGIGDAPGAANGIPAASGASGPGTELGGPGSATVAGAAVSRNAVSAPAVGRDQSASSGVSDTAGTAAGILAAGAAVGSATSSAVIGDAADKVAGIPATGAARTSAAARSRGEAAVPAGVVAGILATVAGVAPSSLGGVLVPAVEPGGPVPAEVVAGLLASVSFGEEYDGLAVWADGRWRAGVLRGVGGKPDAEFVGAGAREAARQRAIAELAGALEELHTELAVAESELRERSRTVEGWDRHLDAFPDDRELIGARVTAEQAGRQAADAATKAERRRSEHVAAEGRVRAMETGLAQDAGAAGLTADTEALRHAHRAATQARGSAESLRDALAKRCVGTVRDLVEALHDHNAAVDDRETAERVADDKCVAFHREAAALAELTAAVGGAAEEVARQLGELERSRREARVALPESRRTAGELSNQVVKTQTLLDTRGAEIDGKRSAASAAAQAFAEALAAPGVWPAAVDEDRPADDADAWDLLATAVAESKRLPSEENVLGKLQNLQSSLAGTHNVLPERHAGILTVVVSAEEGPAPVAVAARRVAGRLAERRGFLTEQYQGIFALHLVRELAERLSAQIAVAEDLTRRMNEVLDTARSSQGVHVRLDWQPAAWLDESTLEALRLLRVPFAQRTEEQDARLQQVFTERIESERDSATGGYTEILARALDYRSWFAFTVRVRDTGPDGKPRSRRLRQLSSGETRLISYVTLFAAAAAFYGAISAGLASTMSPLRLVLLDEAFERLDDPTIARMLELLVDLDMDWVITWPSGWGVSDRIPRMHIYDVLRPKSGHGVACTHTTWDGTTLDRDDP</sequence>
<keyword evidence="6" id="KW-0812">Transmembrane</keyword>
<keyword evidence="6" id="KW-1133">Transmembrane helix</keyword>
<reference evidence="7 8" key="1">
    <citation type="submission" date="2018-10" db="EMBL/GenBank/DDBJ databases">
        <title>Genomic Encyclopedia of Archaeal and Bacterial Type Strains, Phase II (KMG-II): from individual species to whole genera.</title>
        <authorList>
            <person name="Goeker M."/>
        </authorList>
    </citation>
    <scope>NUCLEOTIDE SEQUENCE [LARGE SCALE GENOMIC DNA]</scope>
    <source>
        <strain evidence="7 8">DSM 45657</strain>
    </source>
</reference>
<keyword evidence="7" id="KW-0540">Nuclease</keyword>
<organism evidence="7 8">
    <name type="scientific">Actinokineospora cianjurensis</name>
    <dbReference type="NCBI Taxonomy" id="585224"/>
    <lineage>
        <taxon>Bacteria</taxon>
        <taxon>Bacillati</taxon>
        <taxon>Actinomycetota</taxon>
        <taxon>Actinomycetes</taxon>
        <taxon>Pseudonocardiales</taxon>
        <taxon>Pseudonocardiaceae</taxon>
        <taxon>Actinokineospora</taxon>
    </lineage>
</organism>
<feature type="region of interest" description="Disordered" evidence="5">
    <location>
        <begin position="468"/>
        <end position="500"/>
    </location>
</feature>
<dbReference type="Gene3D" id="3.40.50.300">
    <property type="entry name" value="P-loop containing nucleotide triphosphate hydrolases"/>
    <property type="match status" value="1"/>
</dbReference>
<gene>
    <name evidence="7" type="ORF">CLV68_5753</name>
</gene>
<name>A0A421AY66_9PSEU</name>
<evidence type="ECO:0000256" key="6">
    <source>
        <dbReference type="SAM" id="Phobius"/>
    </source>
</evidence>
<evidence type="ECO:0000256" key="3">
    <source>
        <dbReference type="ARBA" id="ARBA00013368"/>
    </source>
</evidence>
<comment type="subunit">
    <text evidence="2">Heterodimer of SbcC and SbcD.</text>
</comment>
<feature type="coiled-coil region" evidence="4">
    <location>
        <begin position="927"/>
        <end position="954"/>
    </location>
</feature>
<comment type="caution">
    <text evidence="7">The sequence shown here is derived from an EMBL/GenBank/DDBJ whole genome shotgun (WGS) entry which is preliminary data.</text>
</comment>
<dbReference type="SUPFAM" id="SSF52540">
    <property type="entry name" value="P-loop containing nucleoside triphosphate hydrolases"/>
    <property type="match status" value="1"/>
</dbReference>
<dbReference type="GO" id="GO:0004527">
    <property type="term" value="F:exonuclease activity"/>
    <property type="evidence" value="ECO:0007669"/>
    <property type="project" value="UniProtKB-KW"/>
</dbReference>
<evidence type="ECO:0000256" key="1">
    <source>
        <dbReference type="ARBA" id="ARBA00006930"/>
    </source>
</evidence>
<dbReference type="RefSeq" id="WP_246010150.1">
    <property type="nucleotide sequence ID" value="NZ_RCDD01000006.1"/>
</dbReference>
<feature type="coiled-coil region" evidence="4">
    <location>
        <begin position="327"/>
        <end position="375"/>
    </location>
</feature>